<keyword evidence="1" id="KW-0472">Membrane</keyword>
<evidence type="ECO:0000313" key="3">
    <source>
        <dbReference type="Proteomes" id="UP001597512"/>
    </source>
</evidence>
<comment type="caution">
    <text evidence="2">The sequence shown here is derived from an EMBL/GenBank/DDBJ whole genome shotgun (WGS) entry which is preliminary data.</text>
</comment>
<dbReference type="Proteomes" id="UP001597512">
    <property type="component" value="Unassembled WGS sequence"/>
</dbReference>
<dbReference type="EMBL" id="JBHUOM010000007">
    <property type="protein sequence ID" value="MFD2934897.1"/>
    <property type="molecule type" value="Genomic_DNA"/>
</dbReference>
<sequence>MQFFITLIKALGTGILVLLSIPIFFLLLIFLPEFCTKRTDSTSLIQSQSFQDLHHMIIQLDSTKNIAVLPQNEYVVVDGLVINLVKRTFGNEPELSFYHTYYDEGSKNKFLAIDSLLEHRHMDSAKVYRITTAMKTNNIADVAINHKAISYRWKVSAMHGEEGVLYSKKKVSNDSLHYKLFEQVAPNFYHFAR</sequence>
<organism evidence="2 3">
    <name type="scientific">Spirosoma flavum</name>
    <dbReference type="NCBI Taxonomy" id="2048557"/>
    <lineage>
        <taxon>Bacteria</taxon>
        <taxon>Pseudomonadati</taxon>
        <taxon>Bacteroidota</taxon>
        <taxon>Cytophagia</taxon>
        <taxon>Cytophagales</taxon>
        <taxon>Cytophagaceae</taxon>
        <taxon>Spirosoma</taxon>
    </lineage>
</organism>
<dbReference type="RefSeq" id="WP_381501783.1">
    <property type="nucleotide sequence ID" value="NZ_JBHUOM010000007.1"/>
</dbReference>
<keyword evidence="1" id="KW-1133">Transmembrane helix</keyword>
<keyword evidence="3" id="KW-1185">Reference proteome</keyword>
<reference evidence="3" key="1">
    <citation type="journal article" date="2019" name="Int. J. Syst. Evol. Microbiol.">
        <title>The Global Catalogue of Microorganisms (GCM) 10K type strain sequencing project: providing services to taxonomists for standard genome sequencing and annotation.</title>
        <authorList>
            <consortium name="The Broad Institute Genomics Platform"/>
            <consortium name="The Broad Institute Genome Sequencing Center for Infectious Disease"/>
            <person name="Wu L."/>
            <person name="Ma J."/>
        </authorList>
    </citation>
    <scope>NUCLEOTIDE SEQUENCE [LARGE SCALE GENOMIC DNA]</scope>
    <source>
        <strain evidence="3">KCTC 52490</strain>
    </source>
</reference>
<protein>
    <submittedName>
        <fullName evidence="2">Uncharacterized protein</fullName>
    </submittedName>
</protein>
<keyword evidence="1" id="KW-0812">Transmembrane</keyword>
<proteinExistence type="predicted"/>
<name>A0ABW6AKA6_9BACT</name>
<feature type="transmembrane region" description="Helical" evidence="1">
    <location>
        <begin position="7"/>
        <end position="31"/>
    </location>
</feature>
<evidence type="ECO:0000313" key="2">
    <source>
        <dbReference type="EMBL" id="MFD2934897.1"/>
    </source>
</evidence>
<evidence type="ECO:0000256" key="1">
    <source>
        <dbReference type="SAM" id="Phobius"/>
    </source>
</evidence>
<gene>
    <name evidence="2" type="ORF">ACFS25_13965</name>
</gene>
<accession>A0ABW6AKA6</accession>